<name>A0ABW6DYT5_9ACTN</name>
<accession>A0ABW6DYT5</accession>
<dbReference type="InterPro" id="IPR041164">
    <property type="entry name" value="LDcluster4"/>
</dbReference>
<dbReference type="PANTHER" id="PTHR43393">
    <property type="entry name" value="CYTOKININ RIBOSIDE 5'-MONOPHOSPHATE PHOSPHORIBOHYDROLASE"/>
    <property type="match status" value="1"/>
</dbReference>
<evidence type="ECO:0000313" key="1">
    <source>
        <dbReference type="EMBL" id="MFD3958017.1"/>
    </source>
</evidence>
<dbReference type="Gene3D" id="3.40.50.450">
    <property type="match status" value="1"/>
</dbReference>
<organism evidence="1 2">
    <name type="scientific">Streptomyces bacillaris</name>
    <dbReference type="NCBI Taxonomy" id="68179"/>
    <lineage>
        <taxon>Bacteria</taxon>
        <taxon>Bacillati</taxon>
        <taxon>Actinomycetota</taxon>
        <taxon>Actinomycetes</taxon>
        <taxon>Kitasatosporales</taxon>
        <taxon>Streptomycetaceae</taxon>
        <taxon>Streptomyces</taxon>
    </lineage>
</organism>
<reference evidence="1 2" key="1">
    <citation type="submission" date="2024-09" db="EMBL/GenBank/DDBJ databases">
        <title>The Natural Products Discovery Center: Release of the First 8490 Sequenced Strains for Exploring Actinobacteria Biosynthetic Diversity.</title>
        <authorList>
            <person name="Kalkreuter E."/>
            <person name="Kautsar S.A."/>
            <person name="Yang D."/>
            <person name="Bader C.D."/>
            <person name="Teijaro C.N."/>
            <person name="Fluegel L."/>
            <person name="Davis C.M."/>
            <person name="Simpson J.R."/>
            <person name="Lauterbach L."/>
            <person name="Steele A.D."/>
            <person name="Gui C."/>
            <person name="Meng S."/>
            <person name="Li G."/>
            <person name="Viehrig K."/>
            <person name="Ye F."/>
            <person name="Su P."/>
            <person name="Kiefer A.F."/>
            <person name="Nichols A."/>
            <person name="Cepeda A.J."/>
            <person name="Yan W."/>
            <person name="Fan B."/>
            <person name="Jiang Y."/>
            <person name="Adhikari A."/>
            <person name="Zheng C.-J."/>
            <person name="Schuster L."/>
            <person name="Cowan T.M."/>
            <person name="Smanski M.J."/>
            <person name="Chevrette M.G."/>
            <person name="De Carvalho L.P.S."/>
            <person name="Shen B."/>
        </authorList>
    </citation>
    <scope>NUCLEOTIDE SEQUENCE [LARGE SCALE GENOMIC DNA]</scope>
    <source>
        <strain evidence="1 2">NPDC058584</strain>
    </source>
</reference>
<dbReference type="RefSeq" id="WP_244209953.1">
    <property type="nucleotide sequence ID" value="NZ_JBHVRE010000025.1"/>
</dbReference>
<comment type="caution">
    <text evidence="1">The sequence shown here is derived from an EMBL/GenBank/DDBJ whole genome shotgun (WGS) entry which is preliminary data.</text>
</comment>
<protein>
    <submittedName>
        <fullName evidence="1">LOG family protein</fullName>
    </submittedName>
</protein>
<dbReference type="PANTHER" id="PTHR43393:SF3">
    <property type="entry name" value="LYSINE DECARBOXYLASE-LIKE PROTEIN"/>
    <property type="match status" value="1"/>
</dbReference>
<dbReference type="SUPFAM" id="SSF102405">
    <property type="entry name" value="MCP/YpsA-like"/>
    <property type="match status" value="1"/>
</dbReference>
<keyword evidence="2" id="KW-1185">Reference proteome</keyword>
<dbReference type="Pfam" id="PF18306">
    <property type="entry name" value="LDcluster4"/>
    <property type="match status" value="1"/>
</dbReference>
<dbReference type="EMBL" id="JBHXPM010000016">
    <property type="protein sequence ID" value="MFD3958017.1"/>
    <property type="molecule type" value="Genomic_DNA"/>
</dbReference>
<sequence length="202" mass="21113">MNALHLAGPAAARAREGLTAVFFGGVRPASDDEERLAGEIGRALAGAGYQLLHGGYNGLMEAAARGASSEGALVTAVTLLGKHDEWGAFNPYTTTSVHLPDLGARLNYYLDHADLVVAMGGGVGTLHELTAALYYATTVRPVLIFLAGTSAPRLLTLLREEEWLYETPTRPLGFLSTAESAAAFRDRLAALDTAETASIGGA</sequence>
<proteinExistence type="predicted"/>
<dbReference type="InterPro" id="IPR052341">
    <property type="entry name" value="LOG_family_nucleotidases"/>
</dbReference>
<evidence type="ECO:0000313" key="2">
    <source>
        <dbReference type="Proteomes" id="UP001598300"/>
    </source>
</evidence>
<gene>
    <name evidence="1" type="ORF">ACFWR3_18355</name>
</gene>
<dbReference type="Proteomes" id="UP001598300">
    <property type="component" value="Unassembled WGS sequence"/>
</dbReference>